<dbReference type="InterPro" id="IPR032466">
    <property type="entry name" value="Metal_Hydrolase"/>
</dbReference>
<dbReference type="Pfam" id="PF01979">
    <property type="entry name" value="Amidohydro_1"/>
    <property type="match status" value="1"/>
</dbReference>
<gene>
    <name evidence="7" type="primary">nagA</name>
    <name evidence="7" type="ORF">PF327_03010</name>
</gene>
<evidence type="ECO:0000313" key="8">
    <source>
        <dbReference type="Proteomes" id="UP001169066"/>
    </source>
</evidence>
<proteinExistence type="inferred from homology"/>
<evidence type="ECO:0000256" key="3">
    <source>
        <dbReference type="ARBA" id="ARBA00022801"/>
    </source>
</evidence>
<dbReference type="PIRSF" id="PIRSF038994">
    <property type="entry name" value="NagA"/>
    <property type="match status" value="1"/>
</dbReference>
<evidence type="ECO:0000256" key="5">
    <source>
        <dbReference type="PIRNR" id="PIRNR038994"/>
    </source>
</evidence>
<reference evidence="7" key="1">
    <citation type="submission" date="2023-01" db="EMBL/GenBank/DDBJ databases">
        <title>Sulfurovum sp. XTW-4 genome assembly.</title>
        <authorList>
            <person name="Wang J."/>
        </authorList>
    </citation>
    <scope>NUCLEOTIDE SEQUENCE</scope>
    <source>
        <strain evidence="7">XTW-4</strain>
    </source>
</reference>
<keyword evidence="3 5" id="KW-0378">Hydrolase</keyword>
<organism evidence="7 8">
    <name type="scientific">Sulfurovum xiamenensis</name>
    <dbReference type="NCBI Taxonomy" id="3019066"/>
    <lineage>
        <taxon>Bacteria</taxon>
        <taxon>Pseudomonadati</taxon>
        <taxon>Campylobacterota</taxon>
        <taxon>Epsilonproteobacteria</taxon>
        <taxon>Campylobacterales</taxon>
        <taxon>Sulfurovaceae</taxon>
        <taxon>Sulfurovum</taxon>
    </lineage>
</organism>
<dbReference type="InterPro" id="IPR006680">
    <property type="entry name" value="Amidohydro-rel"/>
</dbReference>
<dbReference type="EMBL" id="JAQIBC010000001">
    <property type="protein sequence ID" value="MDM5263158.1"/>
    <property type="molecule type" value="Genomic_DNA"/>
</dbReference>
<dbReference type="NCBIfam" id="TIGR00221">
    <property type="entry name" value="nagA"/>
    <property type="match status" value="1"/>
</dbReference>
<keyword evidence="8" id="KW-1185">Reference proteome</keyword>
<accession>A0ABT7QQ22</accession>
<dbReference type="Gene3D" id="2.30.40.10">
    <property type="entry name" value="Urease, subunit C, domain 1"/>
    <property type="match status" value="1"/>
</dbReference>
<dbReference type="InterPro" id="IPR003764">
    <property type="entry name" value="GlcNAc_6-P_deAcase"/>
</dbReference>
<protein>
    <submittedName>
        <fullName evidence="7">N-acetylglucosamine-6-phosphate deacetylase</fullName>
        <ecNumber evidence="7">3.5.1.25</ecNumber>
    </submittedName>
</protein>
<evidence type="ECO:0000313" key="7">
    <source>
        <dbReference type="EMBL" id="MDM5263158.1"/>
    </source>
</evidence>
<evidence type="ECO:0000259" key="6">
    <source>
        <dbReference type="Pfam" id="PF01979"/>
    </source>
</evidence>
<evidence type="ECO:0000256" key="2">
    <source>
        <dbReference type="ARBA" id="ARBA00022723"/>
    </source>
</evidence>
<dbReference type="InterPro" id="IPR011059">
    <property type="entry name" value="Metal-dep_hydrolase_composite"/>
</dbReference>
<dbReference type="GO" id="GO:0008448">
    <property type="term" value="F:N-acetylglucosamine-6-phosphate deacetylase activity"/>
    <property type="evidence" value="ECO:0007669"/>
    <property type="project" value="UniProtKB-EC"/>
</dbReference>
<evidence type="ECO:0000256" key="1">
    <source>
        <dbReference type="ARBA" id="ARBA00010716"/>
    </source>
</evidence>
<dbReference type="Gene3D" id="3.20.20.140">
    <property type="entry name" value="Metal-dependent hydrolases"/>
    <property type="match status" value="1"/>
</dbReference>
<dbReference type="RefSeq" id="WP_289401267.1">
    <property type="nucleotide sequence ID" value="NZ_JAQIBC010000001.1"/>
</dbReference>
<dbReference type="EC" id="3.5.1.25" evidence="7"/>
<dbReference type="PANTHER" id="PTHR11113">
    <property type="entry name" value="N-ACETYLGLUCOSAMINE-6-PHOSPHATE DEACETYLASE"/>
    <property type="match status" value="1"/>
</dbReference>
<sequence>MKCDKQMKAITNAKLLINDEIVEGKTLLFDNKIVNITEGTDLEGIETIDAKGAYVSAGFIDLHIHGSGGSDVMDATPTALETLSTTLLHTGTTSFLATTMTMSDKAIDKALQNIQRHARKVTGAKILGIHLEGPFINASKHGAQDKAYVQEPSLALIEKYMQEVKMITLAPEVEGGEDFIKLVAKEYPHIILSIGHSDASYEAAQESFAWGISHATHLFNAMNPYHHRKPGIVGAVFDSDVTCDIIADLVHTHPTTLELVQKIKKEKLIFITDAMRAGCMKCGIYDLGGQSVEVDGGKAVLQDGTLAGSILKMNEALSNMSKHTSMELVEIVNAVTKIPAAKLGIPKGVLREGYDADIVIFDENFSIISTIVNGEVKYRR</sequence>
<keyword evidence="4 5" id="KW-0119">Carbohydrate metabolism</keyword>
<dbReference type="SUPFAM" id="SSF51338">
    <property type="entry name" value="Composite domain of metallo-dependent hydrolases"/>
    <property type="match status" value="1"/>
</dbReference>
<feature type="domain" description="Amidohydrolase-related" evidence="6">
    <location>
        <begin position="54"/>
        <end position="376"/>
    </location>
</feature>
<comment type="similarity">
    <text evidence="1 5">Belongs to the metallo-dependent hydrolases superfamily. NagA family.</text>
</comment>
<dbReference type="CDD" id="cd00854">
    <property type="entry name" value="NagA"/>
    <property type="match status" value="1"/>
</dbReference>
<dbReference type="SUPFAM" id="SSF51556">
    <property type="entry name" value="Metallo-dependent hydrolases"/>
    <property type="match status" value="1"/>
</dbReference>
<comment type="caution">
    <text evidence="7">The sequence shown here is derived from an EMBL/GenBank/DDBJ whole genome shotgun (WGS) entry which is preliminary data.</text>
</comment>
<name>A0ABT7QQ22_9BACT</name>
<dbReference type="Proteomes" id="UP001169066">
    <property type="component" value="Unassembled WGS sequence"/>
</dbReference>
<dbReference type="PANTHER" id="PTHR11113:SF14">
    <property type="entry name" value="N-ACETYLGLUCOSAMINE-6-PHOSPHATE DEACETYLASE"/>
    <property type="match status" value="1"/>
</dbReference>
<evidence type="ECO:0000256" key="4">
    <source>
        <dbReference type="ARBA" id="ARBA00023277"/>
    </source>
</evidence>
<keyword evidence="2" id="KW-0479">Metal-binding</keyword>